<dbReference type="EMBL" id="HBKQ01012923">
    <property type="protein sequence ID" value="CAE2222356.1"/>
    <property type="molecule type" value="Transcribed_RNA"/>
</dbReference>
<evidence type="ECO:0000259" key="8">
    <source>
        <dbReference type="PROSITE" id="PS51387"/>
    </source>
</evidence>
<dbReference type="InterPro" id="IPR016166">
    <property type="entry name" value="FAD-bd_PCMH"/>
</dbReference>
<dbReference type="SUPFAM" id="SSF56176">
    <property type="entry name" value="FAD-binding/transporter-associated domain-like"/>
    <property type="match status" value="1"/>
</dbReference>
<dbReference type="Pfam" id="PF01565">
    <property type="entry name" value="FAD_binding_4"/>
    <property type="match status" value="1"/>
</dbReference>
<dbReference type="PROSITE" id="PS51387">
    <property type="entry name" value="FAD_PCMH"/>
    <property type="match status" value="1"/>
</dbReference>
<evidence type="ECO:0000256" key="4">
    <source>
        <dbReference type="ARBA" id="ARBA00022827"/>
    </source>
</evidence>
<feature type="signal peptide" evidence="7">
    <location>
        <begin position="1"/>
        <end position="36"/>
    </location>
</feature>
<organism evidence="9">
    <name type="scientific">Odontella aurita</name>
    <dbReference type="NCBI Taxonomy" id="265563"/>
    <lineage>
        <taxon>Eukaryota</taxon>
        <taxon>Sar</taxon>
        <taxon>Stramenopiles</taxon>
        <taxon>Ochrophyta</taxon>
        <taxon>Bacillariophyta</taxon>
        <taxon>Mediophyceae</taxon>
        <taxon>Biddulphiophycidae</taxon>
        <taxon>Eupodiscales</taxon>
        <taxon>Odontellaceae</taxon>
        <taxon>Odontella</taxon>
    </lineage>
</organism>
<feature type="compositionally biased region" description="Basic and acidic residues" evidence="6">
    <location>
        <begin position="758"/>
        <end position="768"/>
    </location>
</feature>
<sequence>MMSSRTRPGLLLLGARVPFLLGGLLLLGSVVDCADATSGVDLSNLPWDELRASLNDVTALIETGPEDYLEQCYPVFPLPDVDRSHYDLLDQPAGVCMNQLLCGFKGCNPFANYTDLTILEKWVKFLGDLGPNNFTIVKDVSNPSYNVPNYVLFPKVLADVHAAVAFAKEHGIELSVKNSGHSYTGASTKADTLHLNMNHYRRYASEENSKALVECIADEVTDNDDDTTLADQPCRVALARKKDAFLRVGGGENWDKVYRAVKEYNEAWNATNGGGYKHLIVGGAAGTVSPMGWTFQGGLSGTTNGRTHGFGVDQVLQLEMVLPLGHHVRFGPSEWTEAEGFRYPRTTKVTGVCNSEPSKDESEWVWGPCTEDIDFDGLWFAQNGGGGGSYGIVTSIYLQLHEYLPLKTFTFGSGALVPEAGGKCNLGWDEVFSAPLGDAVWSFVIDYFHNPSIFNVTEETSDLCAAPAFLRLSVGVCCYGDGADAMLSSWKVFLESKKEDLIEKGVNSTSIETAASCVDDAVLSWNDYAETVMDRSGGPHTGKSTSMPIPSYTSTTEYAANILLPREWMLENKEYLASQLNAVSYNDGVPVIEAPAIYLAFGGGGATAHDQANSLSAAHRGAGGMIFQGLHTLDEDFWAKTVPAMYPQVTGGSSFPAFVGSNHVGPNTRGPLKDDWTKPCSLDMTEEERDAKCVSLQEVIWGTETLARLEILKTAVDPHGMLSCHGCVQTKKMESTTTSTVPSTTTTTETSTDATIDDPVKDSPDQNKSDPSSGANVAIPYTSIALLGVFSVLLSLP</sequence>
<protein>
    <recommendedName>
        <fullName evidence="8">FAD-binding PCMH-type domain-containing protein</fullName>
    </recommendedName>
</protein>
<dbReference type="InterPro" id="IPR050416">
    <property type="entry name" value="FAD-linked_Oxidoreductase"/>
</dbReference>
<dbReference type="PANTHER" id="PTHR42973">
    <property type="entry name" value="BINDING OXIDOREDUCTASE, PUTATIVE (AFU_ORTHOLOGUE AFUA_1G17690)-RELATED"/>
    <property type="match status" value="1"/>
</dbReference>
<evidence type="ECO:0000256" key="2">
    <source>
        <dbReference type="ARBA" id="ARBA00005466"/>
    </source>
</evidence>
<evidence type="ECO:0000313" key="9">
    <source>
        <dbReference type="EMBL" id="CAE2222356.1"/>
    </source>
</evidence>
<feature type="chain" id="PRO_5031045850" description="FAD-binding PCMH-type domain-containing protein" evidence="7">
    <location>
        <begin position="37"/>
        <end position="797"/>
    </location>
</feature>
<evidence type="ECO:0000256" key="3">
    <source>
        <dbReference type="ARBA" id="ARBA00022630"/>
    </source>
</evidence>
<proteinExistence type="inferred from homology"/>
<dbReference type="Gene3D" id="3.30.465.10">
    <property type="match status" value="1"/>
</dbReference>
<gene>
    <name evidence="9" type="ORF">OAUR00152_LOCUS8847</name>
</gene>
<evidence type="ECO:0000256" key="6">
    <source>
        <dbReference type="SAM" id="MobiDB-lite"/>
    </source>
</evidence>
<feature type="domain" description="FAD-binding PCMH-type" evidence="8">
    <location>
        <begin position="144"/>
        <end position="403"/>
    </location>
</feature>
<dbReference type="GO" id="GO:0071949">
    <property type="term" value="F:FAD binding"/>
    <property type="evidence" value="ECO:0007669"/>
    <property type="project" value="InterPro"/>
</dbReference>
<dbReference type="Gene3D" id="3.30.43.10">
    <property type="entry name" value="Uridine Diphospho-n-acetylenolpyruvylglucosamine Reductase, domain 2"/>
    <property type="match status" value="1"/>
</dbReference>
<comment type="similarity">
    <text evidence="2">Belongs to the oxygen-dependent FAD-linked oxidoreductase family.</text>
</comment>
<feature type="region of interest" description="Disordered" evidence="6">
    <location>
        <begin position="733"/>
        <end position="775"/>
    </location>
</feature>
<dbReference type="InterPro" id="IPR036318">
    <property type="entry name" value="FAD-bd_PCMH-like_sf"/>
</dbReference>
<evidence type="ECO:0000256" key="7">
    <source>
        <dbReference type="SAM" id="SignalP"/>
    </source>
</evidence>
<evidence type="ECO:0000256" key="5">
    <source>
        <dbReference type="ARBA" id="ARBA00023002"/>
    </source>
</evidence>
<keyword evidence="7" id="KW-0732">Signal</keyword>
<name>A0A7S4I935_9STRA</name>
<evidence type="ECO:0000256" key="1">
    <source>
        <dbReference type="ARBA" id="ARBA00001974"/>
    </source>
</evidence>
<dbReference type="InterPro" id="IPR016169">
    <property type="entry name" value="FAD-bd_PCMH_sub2"/>
</dbReference>
<dbReference type="AlphaFoldDB" id="A0A7S4I935"/>
<feature type="compositionally biased region" description="Low complexity" evidence="6">
    <location>
        <begin position="735"/>
        <end position="754"/>
    </location>
</feature>
<reference evidence="9" key="1">
    <citation type="submission" date="2021-01" db="EMBL/GenBank/DDBJ databases">
        <authorList>
            <person name="Corre E."/>
            <person name="Pelletier E."/>
            <person name="Niang G."/>
            <person name="Scheremetjew M."/>
            <person name="Finn R."/>
            <person name="Kale V."/>
            <person name="Holt S."/>
            <person name="Cochrane G."/>
            <person name="Meng A."/>
            <person name="Brown T."/>
            <person name="Cohen L."/>
        </authorList>
    </citation>
    <scope>NUCLEOTIDE SEQUENCE</scope>
    <source>
        <strain evidence="9">Isolate 1302-5</strain>
    </source>
</reference>
<comment type="cofactor">
    <cofactor evidence="1">
        <name>FAD</name>
        <dbReference type="ChEBI" id="CHEBI:57692"/>
    </cofactor>
</comment>
<dbReference type="InterPro" id="IPR006094">
    <property type="entry name" value="Oxid_FAD_bind_N"/>
</dbReference>
<keyword evidence="4" id="KW-0274">FAD</keyword>
<dbReference type="PANTHER" id="PTHR42973:SF39">
    <property type="entry name" value="FAD-BINDING PCMH-TYPE DOMAIN-CONTAINING PROTEIN"/>
    <property type="match status" value="1"/>
</dbReference>
<keyword evidence="5" id="KW-0560">Oxidoreductase</keyword>
<keyword evidence="3" id="KW-0285">Flavoprotein</keyword>
<dbReference type="InterPro" id="IPR016167">
    <property type="entry name" value="FAD-bd_PCMH_sub1"/>
</dbReference>
<dbReference type="GO" id="GO:0016491">
    <property type="term" value="F:oxidoreductase activity"/>
    <property type="evidence" value="ECO:0007669"/>
    <property type="project" value="UniProtKB-KW"/>
</dbReference>
<accession>A0A7S4I935</accession>